<reference evidence="3 4" key="1">
    <citation type="submission" date="2019-08" db="EMBL/GenBank/DDBJ databases">
        <title>Genome of Phaeodactylibacter luteus.</title>
        <authorList>
            <person name="Bowman J.P."/>
        </authorList>
    </citation>
    <scope>NUCLEOTIDE SEQUENCE [LARGE SCALE GENOMIC DNA]</scope>
    <source>
        <strain evidence="3 4">KCTC 42180</strain>
    </source>
</reference>
<evidence type="ECO:0000313" key="3">
    <source>
        <dbReference type="EMBL" id="TXB62083.1"/>
    </source>
</evidence>
<feature type="chain" id="PRO_5022821197" evidence="2">
    <location>
        <begin position="22"/>
        <end position="68"/>
    </location>
</feature>
<organism evidence="3 4">
    <name type="scientific">Phaeodactylibacter luteus</name>
    <dbReference type="NCBI Taxonomy" id="1564516"/>
    <lineage>
        <taxon>Bacteria</taxon>
        <taxon>Pseudomonadati</taxon>
        <taxon>Bacteroidota</taxon>
        <taxon>Saprospiria</taxon>
        <taxon>Saprospirales</taxon>
        <taxon>Haliscomenobacteraceae</taxon>
        <taxon>Phaeodactylibacter</taxon>
    </lineage>
</organism>
<dbReference type="EMBL" id="VOOR01000037">
    <property type="protein sequence ID" value="TXB62083.1"/>
    <property type="molecule type" value="Genomic_DNA"/>
</dbReference>
<comment type="caution">
    <text evidence="3">The sequence shown here is derived from an EMBL/GenBank/DDBJ whole genome shotgun (WGS) entry which is preliminary data.</text>
</comment>
<dbReference type="RefSeq" id="WP_147168514.1">
    <property type="nucleotide sequence ID" value="NZ_VOOR01000037.1"/>
</dbReference>
<protein>
    <submittedName>
        <fullName evidence="3">Uncharacterized protein</fullName>
    </submittedName>
</protein>
<accession>A0A5C6RIY3</accession>
<dbReference type="Proteomes" id="UP000321580">
    <property type="component" value="Unassembled WGS sequence"/>
</dbReference>
<gene>
    <name evidence="3" type="ORF">FRY97_15710</name>
</gene>
<keyword evidence="1" id="KW-0812">Transmembrane</keyword>
<dbReference type="OrthoDB" id="9942148at2"/>
<proteinExistence type="predicted"/>
<keyword evidence="4" id="KW-1185">Reference proteome</keyword>
<sequence length="68" mass="7482">MKNKGLALAAAMFFRQAGLFAQEAAVDTTSAGYQIGYQIGSWLPFIIIFTLALLVIIRTFRLSSKDKP</sequence>
<keyword evidence="1" id="KW-1133">Transmembrane helix</keyword>
<feature type="signal peptide" evidence="2">
    <location>
        <begin position="1"/>
        <end position="21"/>
    </location>
</feature>
<evidence type="ECO:0000313" key="4">
    <source>
        <dbReference type="Proteomes" id="UP000321580"/>
    </source>
</evidence>
<name>A0A5C6RIY3_9BACT</name>
<dbReference type="AlphaFoldDB" id="A0A5C6RIY3"/>
<feature type="transmembrane region" description="Helical" evidence="1">
    <location>
        <begin position="37"/>
        <end position="57"/>
    </location>
</feature>
<evidence type="ECO:0000256" key="1">
    <source>
        <dbReference type="SAM" id="Phobius"/>
    </source>
</evidence>
<keyword evidence="1" id="KW-0472">Membrane</keyword>
<evidence type="ECO:0000256" key="2">
    <source>
        <dbReference type="SAM" id="SignalP"/>
    </source>
</evidence>
<keyword evidence="2" id="KW-0732">Signal</keyword>